<evidence type="ECO:0000313" key="2">
    <source>
        <dbReference type="Proteomes" id="UP000646827"/>
    </source>
</evidence>
<name>A0A8H7S7X9_9FUNG</name>
<dbReference type="AlphaFoldDB" id="A0A8H7S7X9"/>
<accession>A0A8H7S7X9</accession>
<keyword evidence="2" id="KW-1185">Reference proteome</keyword>
<comment type="caution">
    <text evidence="1">The sequence shown here is derived from an EMBL/GenBank/DDBJ whole genome shotgun (WGS) entry which is preliminary data.</text>
</comment>
<dbReference type="EMBL" id="JAEPRB010000056">
    <property type="protein sequence ID" value="KAG2223713.1"/>
    <property type="molecule type" value="Genomic_DNA"/>
</dbReference>
<sequence length="144" mass="16545">MVDDLGDVVKECSRDTVDKVEKITSGRQYNIKEFNVEEWISDVDWDGSSSDQMKISSEYRELLKALGCYNYNFPFSVYDNIKTVSNGEYQLRSGFRRAANQELIERNNTNIQPGYNVLAQNPPIVPSSQGYFNYISALGRVHRK</sequence>
<organism evidence="1 2">
    <name type="scientific">Circinella minor</name>
    <dbReference type="NCBI Taxonomy" id="1195481"/>
    <lineage>
        <taxon>Eukaryota</taxon>
        <taxon>Fungi</taxon>
        <taxon>Fungi incertae sedis</taxon>
        <taxon>Mucoromycota</taxon>
        <taxon>Mucoromycotina</taxon>
        <taxon>Mucoromycetes</taxon>
        <taxon>Mucorales</taxon>
        <taxon>Lichtheimiaceae</taxon>
        <taxon>Circinella</taxon>
    </lineage>
</organism>
<dbReference type="OrthoDB" id="2290147at2759"/>
<reference evidence="1 2" key="1">
    <citation type="submission" date="2020-12" db="EMBL/GenBank/DDBJ databases">
        <title>Metabolic potential, ecology and presence of endohyphal bacteria is reflected in genomic diversity of Mucoromycotina.</title>
        <authorList>
            <person name="Muszewska A."/>
            <person name="Okrasinska A."/>
            <person name="Steczkiewicz K."/>
            <person name="Drgas O."/>
            <person name="Orlowska M."/>
            <person name="Perlinska-Lenart U."/>
            <person name="Aleksandrzak-Piekarczyk T."/>
            <person name="Szatraj K."/>
            <person name="Zielenkiewicz U."/>
            <person name="Pilsyk S."/>
            <person name="Malc E."/>
            <person name="Mieczkowski P."/>
            <person name="Kruszewska J.S."/>
            <person name="Biernat P."/>
            <person name="Pawlowska J."/>
        </authorList>
    </citation>
    <scope>NUCLEOTIDE SEQUENCE [LARGE SCALE GENOMIC DNA]</scope>
    <source>
        <strain evidence="1 2">CBS 142.35</strain>
    </source>
</reference>
<protein>
    <submittedName>
        <fullName evidence="1">Uncharacterized protein</fullName>
    </submittedName>
</protein>
<gene>
    <name evidence="1" type="ORF">INT45_007291</name>
</gene>
<dbReference type="Proteomes" id="UP000646827">
    <property type="component" value="Unassembled WGS sequence"/>
</dbReference>
<evidence type="ECO:0000313" key="1">
    <source>
        <dbReference type="EMBL" id="KAG2223713.1"/>
    </source>
</evidence>
<proteinExistence type="predicted"/>